<sequence length="113" mass="12657">MTTSRKTTRSKTASRDEDALLLRCMQSLFDMQGTGLKVPERYLLTMHQPANSGPIIEMTQEDLADILGMSRVQITRELTWLRGQGILSTTRARITISDVPALAQLCTDEERSS</sequence>
<dbReference type="Gene3D" id="1.10.10.10">
    <property type="entry name" value="Winged helix-like DNA-binding domain superfamily/Winged helix DNA-binding domain"/>
    <property type="match status" value="1"/>
</dbReference>
<organism evidence="2 3">
    <name type="scientific">Candidatus Desulfovibrio intestinipullorum</name>
    <dbReference type="NCBI Taxonomy" id="2838536"/>
    <lineage>
        <taxon>Bacteria</taxon>
        <taxon>Pseudomonadati</taxon>
        <taxon>Thermodesulfobacteriota</taxon>
        <taxon>Desulfovibrionia</taxon>
        <taxon>Desulfovibrionales</taxon>
        <taxon>Desulfovibrionaceae</taxon>
        <taxon>Desulfovibrio</taxon>
    </lineage>
</organism>
<dbReference type="EMBL" id="DXHV01000018">
    <property type="protein sequence ID" value="HIV99860.1"/>
    <property type="molecule type" value="Genomic_DNA"/>
</dbReference>
<protein>
    <submittedName>
        <fullName evidence="2">Helix-turn-helix domain-containing protein</fullName>
    </submittedName>
</protein>
<evidence type="ECO:0000313" key="2">
    <source>
        <dbReference type="EMBL" id="HIV99860.1"/>
    </source>
</evidence>
<gene>
    <name evidence="2" type="ORF">H9894_01520</name>
</gene>
<dbReference type="GO" id="GO:0006355">
    <property type="term" value="P:regulation of DNA-templated transcription"/>
    <property type="evidence" value="ECO:0007669"/>
    <property type="project" value="InterPro"/>
</dbReference>
<dbReference type="GO" id="GO:0003677">
    <property type="term" value="F:DNA binding"/>
    <property type="evidence" value="ECO:0007669"/>
    <property type="project" value="InterPro"/>
</dbReference>
<dbReference type="InterPro" id="IPR012318">
    <property type="entry name" value="HTH_CRP"/>
</dbReference>
<dbReference type="Proteomes" id="UP000886752">
    <property type="component" value="Unassembled WGS sequence"/>
</dbReference>
<proteinExistence type="predicted"/>
<name>A0A9D1PVH4_9BACT</name>
<dbReference type="InterPro" id="IPR036390">
    <property type="entry name" value="WH_DNA-bd_sf"/>
</dbReference>
<dbReference type="InterPro" id="IPR036388">
    <property type="entry name" value="WH-like_DNA-bd_sf"/>
</dbReference>
<reference evidence="2" key="1">
    <citation type="journal article" date="2021" name="PeerJ">
        <title>Extensive microbial diversity within the chicken gut microbiome revealed by metagenomics and culture.</title>
        <authorList>
            <person name="Gilroy R."/>
            <person name="Ravi A."/>
            <person name="Getino M."/>
            <person name="Pursley I."/>
            <person name="Horton D.L."/>
            <person name="Alikhan N.F."/>
            <person name="Baker D."/>
            <person name="Gharbi K."/>
            <person name="Hall N."/>
            <person name="Watson M."/>
            <person name="Adriaenssens E.M."/>
            <person name="Foster-Nyarko E."/>
            <person name="Jarju S."/>
            <person name="Secka A."/>
            <person name="Antonio M."/>
            <person name="Oren A."/>
            <person name="Chaudhuri R.R."/>
            <person name="La Ragione R."/>
            <person name="Hildebrand F."/>
            <person name="Pallen M.J."/>
        </authorList>
    </citation>
    <scope>NUCLEOTIDE SEQUENCE</scope>
    <source>
        <strain evidence="2">ChiHecec2B26-446</strain>
    </source>
</reference>
<comment type="caution">
    <text evidence="2">The sequence shown here is derived from an EMBL/GenBank/DDBJ whole genome shotgun (WGS) entry which is preliminary data.</text>
</comment>
<accession>A0A9D1PVH4</accession>
<reference evidence="2" key="2">
    <citation type="submission" date="2021-04" db="EMBL/GenBank/DDBJ databases">
        <authorList>
            <person name="Gilroy R."/>
        </authorList>
    </citation>
    <scope>NUCLEOTIDE SEQUENCE</scope>
    <source>
        <strain evidence="2">ChiHecec2B26-446</strain>
    </source>
</reference>
<dbReference type="SMART" id="SM00419">
    <property type="entry name" value="HTH_CRP"/>
    <property type="match status" value="1"/>
</dbReference>
<evidence type="ECO:0000259" key="1">
    <source>
        <dbReference type="SMART" id="SM00419"/>
    </source>
</evidence>
<dbReference type="SUPFAM" id="SSF46785">
    <property type="entry name" value="Winged helix' DNA-binding domain"/>
    <property type="match status" value="1"/>
</dbReference>
<evidence type="ECO:0000313" key="3">
    <source>
        <dbReference type="Proteomes" id="UP000886752"/>
    </source>
</evidence>
<feature type="domain" description="HTH crp-type" evidence="1">
    <location>
        <begin position="50"/>
        <end position="98"/>
    </location>
</feature>
<dbReference type="Pfam" id="PF13545">
    <property type="entry name" value="HTH_Crp_2"/>
    <property type="match status" value="1"/>
</dbReference>
<dbReference type="AlphaFoldDB" id="A0A9D1PVH4"/>